<organism evidence="2 3">
    <name type="scientific">Reticulomyxa filosa</name>
    <dbReference type="NCBI Taxonomy" id="46433"/>
    <lineage>
        <taxon>Eukaryota</taxon>
        <taxon>Sar</taxon>
        <taxon>Rhizaria</taxon>
        <taxon>Retaria</taxon>
        <taxon>Foraminifera</taxon>
        <taxon>Monothalamids</taxon>
        <taxon>Reticulomyxidae</taxon>
        <taxon>Reticulomyxa</taxon>
    </lineage>
</organism>
<keyword evidence="3" id="KW-1185">Reference proteome</keyword>
<proteinExistence type="predicted"/>
<protein>
    <submittedName>
        <fullName evidence="2">Uncharacterized protein</fullName>
    </submittedName>
</protein>
<feature type="transmembrane region" description="Helical" evidence="1">
    <location>
        <begin position="127"/>
        <end position="145"/>
    </location>
</feature>
<evidence type="ECO:0000313" key="2">
    <source>
        <dbReference type="EMBL" id="ETO35866.1"/>
    </source>
</evidence>
<keyword evidence="1" id="KW-0812">Transmembrane</keyword>
<accession>X6PCH8</accession>
<dbReference type="EMBL" id="ASPP01001204">
    <property type="protein sequence ID" value="ETO35866.1"/>
    <property type="molecule type" value="Genomic_DNA"/>
</dbReference>
<evidence type="ECO:0000256" key="1">
    <source>
        <dbReference type="SAM" id="Phobius"/>
    </source>
</evidence>
<name>X6PCH8_RETFI</name>
<keyword evidence="1" id="KW-1133">Transmembrane helix</keyword>
<sequence>MEEEKGKGNAKLNLKSITEQQTYIHDFICLLCKQVANNPMEINNCLNQFLSQNTNPCPVEPHNNCSYSQGRLVKRYINELDVICPRQFQHEQEQVQLQMPTQRGHEEGEIPVIVIFDFKGKVKQMMIIWNILVVYRLLNVGLIHLDAITHV</sequence>
<dbReference type="Proteomes" id="UP000023152">
    <property type="component" value="Unassembled WGS sequence"/>
</dbReference>
<evidence type="ECO:0000313" key="3">
    <source>
        <dbReference type="Proteomes" id="UP000023152"/>
    </source>
</evidence>
<keyword evidence="1" id="KW-0472">Membrane</keyword>
<dbReference type="AlphaFoldDB" id="X6PCH8"/>
<reference evidence="2 3" key="1">
    <citation type="journal article" date="2013" name="Curr. Biol.">
        <title>The Genome of the Foraminiferan Reticulomyxa filosa.</title>
        <authorList>
            <person name="Glockner G."/>
            <person name="Hulsmann N."/>
            <person name="Schleicher M."/>
            <person name="Noegel A.A."/>
            <person name="Eichinger L."/>
            <person name="Gallinger C."/>
            <person name="Pawlowski J."/>
            <person name="Sierra R."/>
            <person name="Euteneuer U."/>
            <person name="Pillet L."/>
            <person name="Moustafa A."/>
            <person name="Platzer M."/>
            <person name="Groth M."/>
            <person name="Szafranski K."/>
            <person name="Schliwa M."/>
        </authorList>
    </citation>
    <scope>NUCLEOTIDE SEQUENCE [LARGE SCALE GENOMIC DNA]</scope>
</reference>
<gene>
    <name evidence="2" type="ORF">RFI_01197</name>
</gene>
<comment type="caution">
    <text evidence="2">The sequence shown here is derived from an EMBL/GenBank/DDBJ whole genome shotgun (WGS) entry which is preliminary data.</text>
</comment>